<dbReference type="PANTHER" id="PTHR46225:SF2">
    <property type="entry name" value="C3H4 TYPE ZINC FINGER PROTEIN"/>
    <property type="match status" value="1"/>
</dbReference>
<dbReference type="GO" id="GO:0008270">
    <property type="term" value="F:zinc ion binding"/>
    <property type="evidence" value="ECO:0007669"/>
    <property type="project" value="UniProtKB-KW"/>
</dbReference>
<evidence type="ECO:0000256" key="2">
    <source>
        <dbReference type="SAM" id="Phobius"/>
    </source>
</evidence>
<evidence type="ECO:0000313" key="4">
    <source>
        <dbReference type="EMBL" id="OMJ94362.1"/>
    </source>
</evidence>
<feature type="domain" description="RING-type" evidence="3">
    <location>
        <begin position="211"/>
        <end position="254"/>
    </location>
</feature>
<keyword evidence="1" id="KW-0479">Metal-binding</keyword>
<dbReference type="PANTHER" id="PTHR46225">
    <property type="entry name" value="C3H4 TYPE ZINC FINGER PROTEIN"/>
    <property type="match status" value="1"/>
</dbReference>
<protein>
    <recommendedName>
        <fullName evidence="3">RING-type domain-containing protein</fullName>
    </recommendedName>
</protein>
<gene>
    <name evidence="4" type="ORF">SteCoe_2404</name>
</gene>
<keyword evidence="1" id="KW-0862">Zinc</keyword>
<dbReference type="AlphaFoldDB" id="A0A1R2CZD4"/>
<dbReference type="InterPro" id="IPR001841">
    <property type="entry name" value="Znf_RING"/>
</dbReference>
<organism evidence="4 5">
    <name type="scientific">Stentor coeruleus</name>
    <dbReference type="NCBI Taxonomy" id="5963"/>
    <lineage>
        <taxon>Eukaryota</taxon>
        <taxon>Sar</taxon>
        <taxon>Alveolata</taxon>
        <taxon>Ciliophora</taxon>
        <taxon>Postciliodesmatophora</taxon>
        <taxon>Heterotrichea</taxon>
        <taxon>Heterotrichida</taxon>
        <taxon>Stentoridae</taxon>
        <taxon>Stentor</taxon>
    </lineage>
</organism>
<feature type="transmembrane region" description="Helical" evidence="2">
    <location>
        <begin position="65"/>
        <end position="82"/>
    </location>
</feature>
<comment type="caution">
    <text evidence="4">The sequence shown here is derived from an EMBL/GenBank/DDBJ whole genome shotgun (WGS) entry which is preliminary data.</text>
</comment>
<keyword evidence="2" id="KW-0472">Membrane</keyword>
<dbReference type="EMBL" id="MPUH01000027">
    <property type="protein sequence ID" value="OMJ94362.1"/>
    <property type="molecule type" value="Genomic_DNA"/>
</dbReference>
<accession>A0A1R2CZD4</accession>
<keyword evidence="2" id="KW-0812">Transmembrane</keyword>
<feature type="transmembrane region" description="Helical" evidence="2">
    <location>
        <begin position="152"/>
        <end position="179"/>
    </location>
</feature>
<reference evidence="4 5" key="1">
    <citation type="submission" date="2016-11" db="EMBL/GenBank/DDBJ databases">
        <title>The macronuclear genome of Stentor coeruleus: a giant cell with tiny introns.</title>
        <authorList>
            <person name="Slabodnick M."/>
            <person name="Ruby J.G."/>
            <person name="Reiff S.B."/>
            <person name="Swart E.C."/>
            <person name="Gosai S."/>
            <person name="Prabakaran S."/>
            <person name="Witkowska E."/>
            <person name="Larue G.E."/>
            <person name="Fisher S."/>
            <person name="Freeman R.M."/>
            <person name="Gunawardena J."/>
            <person name="Chu W."/>
            <person name="Stover N.A."/>
            <person name="Gregory B.D."/>
            <person name="Nowacki M."/>
            <person name="Derisi J."/>
            <person name="Roy S.W."/>
            <person name="Marshall W.F."/>
            <person name="Sood P."/>
        </authorList>
    </citation>
    <scope>NUCLEOTIDE SEQUENCE [LARGE SCALE GENOMIC DNA]</scope>
    <source>
        <strain evidence="4">WM001</strain>
    </source>
</reference>
<dbReference type="InterPro" id="IPR013083">
    <property type="entry name" value="Znf_RING/FYVE/PHD"/>
</dbReference>
<evidence type="ECO:0000313" key="5">
    <source>
        <dbReference type="Proteomes" id="UP000187209"/>
    </source>
</evidence>
<keyword evidence="2" id="KW-1133">Transmembrane helix</keyword>
<evidence type="ECO:0000256" key="1">
    <source>
        <dbReference type="PROSITE-ProRule" id="PRU00175"/>
    </source>
</evidence>
<dbReference type="PROSITE" id="PS50089">
    <property type="entry name" value="ZF_RING_2"/>
    <property type="match status" value="1"/>
</dbReference>
<proteinExistence type="predicted"/>
<dbReference type="Pfam" id="PF13639">
    <property type="entry name" value="zf-RING_2"/>
    <property type="match status" value="1"/>
</dbReference>
<feature type="transmembrane region" description="Helical" evidence="2">
    <location>
        <begin position="102"/>
        <end position="119"/>
    </location>
</feature>
<keyword evidence="1" id="KW-0863">Zinc-finger</keyword>
<name>A0A1R2CZD4_9CILI</name>
<dbReference type="Gene3D" id="3.30.40.10">
    <property type="entry name" value="Zinc/RING finger domain, C3HC4 (zinc finger)"/>
    <property type="match status" value="1"/>
</dbReference>
<dbReference type="SUPFAM" id="SSF57850">
    <property type="entry name" value="RING/U-box"/>
    <property type="match status" value="1"/>
</dbReference>
<feature type="transmembrane region" description="Helical" evidence="2">
    <location>
        <begin position="33"/>
        <end position="53"/>
    </location>
</feature>
<keyword evidence="5" id="KW-1185">Reference proteome</keyword>
<dbReference type="OrthoDB" id="291437at2759"/>
<dbReference type="Proteomes" id="UP000187209">
    <property type="component" value="Unassembled WGS sequence"/>
</dbReference>
<sequence>MEETSPLSPSHESQQQVRRNLFRTYEHKIYTSYLLITFSVILTFTKIISTAYILAYQETDSGAPLFLWNLVNIILDIIYLILKAFRMPYVKRARNGEEVDEFIILQVLFIIQTTCYVIWQIPGNVWYWRCDDCFDNAPALTALTLANLILGYLYLLGPAFLVVSICACLPVAIIFVMFISGGSQMPASDDMLNSLSCEEYDSQKHVGDAICTICAVEYCPREKITVMQCDSRHFFHTECIKAWLKINANCPICRAPYIVD</sequence>
<evidence type="ECO:0000259" key="3">
    <source>
        <dbReference type="PROSITE" id="PS50089"/>
    </source>
</evidence>